<dbReference type="SMART" id="SM01274">
    <property type="entry name" value="malic"/>
    <property type="match status" value="1"/>
</dbReference>
<keyword evidence="8" id="KW-0560">Oxidoreductase</keyword>
<dbReference type="Pfam" id="PF00390">
    <property type="entry name" value="malic"/>
    <property type="match status" value="1"/>
</dbReference>
<comment type="cofactor">
    <cofactor evidence="7">
        <name>Mg(2+)</name>
        <dbReference type="ChEBI" id="CHEBI:18420"/>
    </cofactor>
    <cofactor evidence="7">
        <name>Mn(2+)</name>
        <dbReference type="ChEBI" id="CHEBI:29035"/>
    </cofactor>
    <text evidence="7">Divalent metal cations. Prefers magnesium or manganese.</text>
</comment>
<proteinExistence type="inferred from homology"/>
<dbReference type="SUPFAM" id="SSF53223">
    <property type="entry name" value="Aminoacid dehydrogenase-like, N-terminal domain"/>
    <property type="match status" value="1"/>
</dbReference>
<dbReference type="Pfam" id="PF03949">
    <property type="entry name" value="Malic_M"/>
    <property type="match status" value="1"/>
</dbReference>
<evidence type="ECO:0000256" key="7">
    <source>
        <dbReference type="PIRSR" id="PIRSR000106-3"/>
    </source>
</evidence>
<dbReference type="AlphaFoldDB" id="S9X894"/>
<feature type="binding site" evidence="7">
    <location>
        <position position="248"/>
    </location>
    <ligand>
        <name>a divalent metal cation</name>
        <dbReference type="ChEBI" id="CHEBI:60240"/>
    </ligand>
</feature>
<dbReference type="FunFam" id="3.40.50.720:FF:000182">
    <property type="entry name" value="NAD-dependent malic enzyme"/>
    <property type="match status" value="1"/>
</dbReference>
<evidence type="ECO:0000256" key="6">
    <source>
        <dbReference type="PIRSR" id="PIRSR000106-2"/>
    </source>
</evidence>
<dbReference type="Gene3D" id="3.40.50.10380">
    <property type="entry name" value="Malic enzyme, N-terminal domain"/>
    <property type="match status" value="1"/>
</dbReference>
<dbReference type="PANTHER" id="PTHR23406">
    <property type="entry name" value="MALIC ENZYME-RELATED"/>
    <property type="match status" value="1"/>
</dbReference>
<feature type="binding site" evidence="6">
    <location>
        <position position="420"/>
    </location>
    <ligand>
        <name>(S)-malate</name>
        <dbReference type="ChEBI" id="CHEBI:15589"/>
    </ligand>
</feature>
<feature type="active site" description="Proton donor" evidence="5">
    <location>
        <position position="103"/>
    </location>
</feature>
<dbReference type="Gene3D" id="3.40.50.720">
    <property type="entry name" value="NAD(P)-binding Rossmann-like Domain"/>
    <property type="match status" value="1"/>
</dbReference>
<dbReference type="InterPro" id="IPR036291">
    <property type="entry name" value="NAD(P)-bd_dom_sf"/>
</dbReference>
<dbReference type="eggNOG" id="KOG1257">
    <property type="taxonomic scope" value="Eukaryota"/>
</dbReference>
<dbReference type="GO" id="GO:0006108">
    <property type="term" value="P:malate metabolic process"/>
    <property type="evidence" value="ECO:0007669"/>
    <property type="project" value="TreeGrafter"/>
</dbReference>
<dbReference type="SMART" id="SM00919">
    <property type="entry name" value="Malic_M"/>
    <property type="match status" value="1"/>
</dbReference>
<evidence type="ECO:0000259" key="10">
    <source>
        <dbReference type="SMART" id="SM01274"/>
    </source>
</evidence>
<feature type="binding site" evidence="7">
    <location>
        <position position="272"/>
    </location>
    <ligand>
        <name>a divalent metal cation</name>
        <dbReference type="ChEBI" id="CHEBI:60240"/>
    </ligand>
</feature>
<feature type="active site" description="Proton acceptor" evidence="5">
    <location>
        <position position="177"/>
    </location>
</feature>
<dbReference type="InterPro" id="IPR012302">
    <property type="entry name" value="Malic_NAD-bd"/>
</dbReference>
<dbReference type="EMBL" id="KE546994">
    <property type="protein sequence ID" value="EPY50031.1"/>
    <property type="molecule type" value="Genomic_DNA"/>
</dbReference>
<comment type="cofactor">
    <cofactor evidence="1">
        <name>Mn(2+)</name>
        <dbReference type="ChEBI" id="CHEBI:29035"/>
    </cofactor>
</comment>
<feature type="binding site" evidence="6">
    <location>
        <position position="464"/>
    </location>
    <ligand>
        <name>(S)-malate</name>
        <dbReference type="ChEBI" id="CHEBI:15589"/>
    </ligand>
</feature>
<dbReference type="PANTHER" id="PTHR23406:SF34">
    <property type="entry name" value="NAD-DEPENDENT MALIC ENZYME, MITOCHONDRIAL"/>
    <property type="match status" value="1"/>
</dbReference>
<evidence type="ECO:0000313" key="12">
    <source>
        <dbReference type="Proteomes" id="UP000015464"/>
    </source>
</evidence>
<dbReference type="SMR" id="S9X894"/>
<dbReference type="HOGENOM" id="CLU_011405_5_2_1"/>
<evidence type="ECO:0000256" key="8">
    <source>
        <dbReference type="RuleBase" id="RU003426"/>
    </source>
</evidence>
<feature type="domain" description="Malic enzyme N-terminal" evidence="10">
    <location>
        <begin position="80"/>
        <end position="263"/>
    </location>
</feature>
<organism evidence="11 12">
    <name type="scientific">Schizosaccharomyces cryophilus (strain OY26 / ATCC MYA-4695 / CBS 11777 / NBRC 106824 / NRRL Y48691)</name>
    <name type="common">Fission yeast</name>
    <dbReference type="NCBI Taxonomy" id="653667"/>
    <lineage>
        <taxon>Eukaryota</taxon>
        <taxon>Fungi</taxon>
        <taxon>Dikarya</taxon>
        <taxon>Ascomycota</taxon>
        <taxon>Taphrinomycotina</taxon>
        <taxon>Schizosaccharomycetes</taxon>
        <taxon>Schizosaccharomycetales</taxon>
        <taxon>Schizosaccharomycetaceae</taxon>
        <taxon>Schizosaccharomyces</taxon>
    </lineage>
</organism>
<dbReference type="GO" id="GO:0005829">
    <property type="term" value="C:cytosol"/>
    <property type="evidence" value="ECO:0007669"/>
    <property type="project" value="TreeGrafter"/>
</dbReference>
<dbReference type="GeneID" id="25037817"/>
<dbReference type="NCBIfam" id="NF010052">
    <property type="entry name" value="PRK13529.1"/>
    <property type="match status" value="1"/>
</dbReference>
<dbReference type="GO" id="GO:0046872">
    <property type="term" value="F:metal ion binding"/>
    <property type="evidence" value="ECO:0007669"/>
    <property type="project" value="UniProtKB-KW"/>
</dbReference>
<accession>S9X894</accession>
<dbReference type="PIRSF" id="PIRSF000106">
    <property type="entry name" value="ME"/>
    <property type="match status" value="1"/>
</dbReference>
<keyword evidence="4" id="KW-0520">NAD</keyword>
<dbReference type="OrthoDB" id="5365701at2759"/>
<name>S9X894_SCHCR</name>
<dbReference type="RefSeq" id="XP_013025369.1">
    <property type="nucleotide sequence ID" value="XM_013169915.1"/>
</dbReference>
<keyword evidence="12" id="KW-1185">Reference proteome</keyword>
<evidence type="ECO:0000256" key="1">
    <source>
        <dbReference type="ARBA" id="ARBA00001936"/>
    </source>
</evidence>
<dbReference type="SUPFAM" id="SSF51735">
    <property type="entry name" value="NAD(P)-binding Rossmann-fold domains"/>
    <property type="match status" value="1"/>
</dbReference>
<evidence type="ECO:0000313" key="11">
    <source>
        <dbReference type="EMBL" id="EPY50031.1"/>
    </source>
</evidence>
<feature type="binding site" evidence="7">
    <location>
        <position position="249"/>
    </location>
    <ligand>
        <name>a divalent metal cation</name>
        <dbReference type="ChEBI" id="CHEBI:60240"/>
    </ligand>
</feature>
<dbReference type="GO" id="GO:0051287">
    <property type="term" value="F:NAD binding"/>
    <property type="evidence" value="ECO:0007669"/>
    <property type="project" value="InterPro"/>
</dbReference>
<dbReference type="STRING" id="653667.S9X894"/>
<dbReference type="InterPro" id="IPR012301">
    <property type="entry name" value="Malic_N_dom"/>
</dbReference>
<reference evidence="11 12" key="1">
    <citation type="journal article" date="2011" name="Science">
        <title>Comparative functional genomics of the fission yeasts.</title>
        <authorList>
            <person name="Rhind N."/>
            <person name="Chen Z."/>
            <person name="Yassour M."/>
            <person name="Thompson D.A."/>
            <person name="Haas B.J."/>
            <person name="Habib N."/>
            <person name="Wapinski I."/>
            <person name="Roy S."/>
            <person name="Lin M.F."/>
            <person name="Heiman D.I."/>
            <person name="Young S.K."/>
            <person name="Furuya K."/>
            <person name="Guo Y."/>
            <person name="Pidoux A."/>
            <person name="Chen H.M."/>
            <person name="Robbertse B."/>
            <person name="Goldberg J.M."/>
            <person name="Aoki K."/>
            <person name="Bayne E.H."/>
            <person name="Berlin A.M."/>
            <person name="Desjardins C.A."/>
            <person name="Dobbs E."/>
            <person name="Dukaj L."/>
            <person name="Fan L."/>
            <person name="FitzGerald M.G."/>
            <person name="French C."/>
            <person name="Gujja S."/>
            <person name="Hansen K."/>
            <person name="Keifenheim D."/>
            <person name="Levin J.Z."/>
            <person name="Mosher R.A."/>
            <person name="Mueller C.A."/>
            <person name="Pfiffner J."/>
            <person name="Priest M."/>
            <person name="Russ C."/>
            <person name="Smialowska A."/>
            <person name="Swoboda P."/>
            <person name="Sykes S.M."/>
            <person name="Vaughn M."/>
            <person name="Vengrova S."/>
            <person name="Yoder R."/>
            <person name="Zeng Q."/>
            <person name="Allshire R."/>
            <person name="Baulcombe D."/>
            <person name="Birren B.W."/>
            <person name="Brown W."/>
            <person name="Ekwall K."/>
            <person name="Kellis M."/>
            <person name="Leatherwood J."/>
            <person name="Levin H."/>
            <person name="Margalit H."/>
            <person name="Martienssen R."/>
            <person name="Nieduszynski C.A."/>
            <person name="Spatafora J.W."/>
            <person name="Friedman N."/>
            <person name="Dalgaard J.Z."/>
            <person name="Baumann P."/>
            <person name="Niki H."/>
            <person name="Regev A."/>
            <person name="Nusbaum C."/>
        </authorList>
    </citation>
    <scope>NUCLEOTIDE SEQUENCE [LARGE SCALE GENOMIC DNA]</scope>
    <source>
        <strain evidence="12">OY26 / ATCC MYA-4695 / CBS 11777 / NBRC 106824 / NRRL Y48691</strain>
    </source>
</reference>
<protein>
    <recommendedName>
        <fullName evidence="8">Malic enzyme</fullName>
    </recommendedName>
</protein>
<dbReference type="InterPro" id="IPR001891">
    <property type="entry name" value="Malic_OxRdtase"/>
</dbReference>
<comment type="similarity">
    <text evidence="2 8">Belongs to the malic enzymes family.</text>
</comment>
<sequence length="566" mass="63245">MNSMAKDEIKCPLKGEALLTNPRLNKDTAFTEEERIKYELTSRLPPVVETLQQQVNRAYEQYKSFGDRVLEKNFYLSQLSIRNQTLFYALISQHLVEMIPIIYTPTEGDAIMQFSDVYRYPEGCFLDIDHKDSQYIKNQLGAFGTKDSVKYIILTDSEGILGIGDQGVGGVLISVAKGHLMTLCAGLDPNSFLPIVLDVGTDNQKHRSNPQYMGLKRNRVRGEEYDQYLDTVLTCIKEVFPHAFIHFEDFGLKNAKRILDKYSKEFACFNDDIQGTGAVALAAIVAALHVTKSPLTEQRIMIFGAGTAGMGIANQIVSALVGDGLSKQEAIDHIYLVDRYGLLLEKHATVATEGQKPFLKKSNDFRDIKEEDSVDLETAISRVKPTVLLGCSGQSGKFTENAMREMAKHVEQPIIFPISNPTKLMEARPDQINEWTNGKALLATGSPMPPIKRDGKDYIISQCNNALLYPALGVGCVLSGCKFLTNGMMKAASDALATVPKTLFKSEEALLPDLKNAREISRHITLAVMKQARKENMNTTEFPTEDKALSEWIRNQEWDPCYKKFV</sequence>
<feature type="domain" description="Malic enzyme NAD-binding" evidence="9">
    <location>
        <begin position="273"/>
        <end position="533"/>
    </location>
</feature>
<dbReference type="PRINTS" id="PR00072">
    <property type="entry name" value="MALOXRDTASE"/>
</dbReference>
<dbReference type="InterPro" id="IPR037062">
    <property type="entry name" value="Malic_N_dom_sf"/>
</dbReference>
<dbReference type="PROSITE" id="PS00331">
    <property type="entry name" value="MALIC_ENZYMES"/>
    <property type="match status" value="1"/>
</dbReference>
<dbReference type="GO" id="GO:0004471">
    <property type="term" value="F:malate dehydrogenase (decarboxylating) (NAD+) activity"/>
    <property type="evidence" value="ECO:0007669"/>
    <property type="project" value="TreeGrafter"/>
</dbReference>
<evidence type="ECO:0000256" key="4">
    <source>
        <dbReference type="ARBA" id="ARBA00023027"/>
    </source>
</evidence>
<evidence type="ECO:0000256" key="3">
    <source>
        <dbReference type="ARBA" id="ARBA00022723"/>
    </source>
</evidence>
<dbReference type="OMA" id="QIVNHMV"/>
<evidence type="ECO:0000256" key="5">
    <source>
        <dbReference type="PIRSR" id="PIRSR000106-1"/>
    </source>
</evidence>
<evidence type="ECO:0000256" key="2">
    <source>
        <dbReference type="ARBA" id="ARBA00008785"/>
    </source>
</evidence>
<dbReference type="Proteomes" id="UP000015464">
    <property type="component" value="Unassembled WGS sequence"/>
</dbReference>
<keyword evidence="3 7" id="KW-0479">Metal-binding</keyword>
<gene>
    <name evidence="11" type="ORF">SPOG_03500</name>
</gene>
<dbReference type="InterPro" id="IPR046346">
    <property type="entry name" value="Aminoacid_DH-like_N_sf"/>
</dbReference>
<evidence type="ECO:0000259" key="9">
    <source>
        <dbReference type="SMART" id="SM00919"/>
    </source>
</evidence>
<dbReference type="InterPro" id="IPR015884">
    <property type="entry name" value="Malic_enzyme_CS"/>
</dbReference>
<dbReference type="GO" id="GO:0005739">
    <property type="term" value="C:mitochondrion"/>
    <property type="evidence" value="ECO:0007669"/>
    <property type="project" value="TreeGrafter"/>
</dbReference>